<feature type="compositionally biased region" description="Polar residues" evidence="2">
    <location>
        <begin position="1"/>
        <end position="19"/>
    </location>
</feature>
<organism evidence="3 4">
    <name type="scientific">Coprinopsis cinerea (strain Okayama-7 / 130 / ATCC MYA-4618 / FGSC 9003)</name>
    <name type="common">Inky cap fungus</name>
    <name type="synonym">Hormographiella aspergillata</name>
    <dbReference type="NCBI Taxonomy" id="240176"/>
    <lineage>
        <taxon>Eukaryota</taxon>
        <taxon>Fungi</taxon>
        <taxon>Dikarya</taxon>
        <taxon>Basidiomycota</taxon>
        <taxon>Agaricomycotina</taxon>
        <taxon>Agaricomycetes</taxon>
        <taxon>Agaricomycetidae</taxon>
        <taxon>Agaricales</taxon>
        <taxon>Agaricineae</taxon>
        <taxon>Psathyrellaceae</taxon>
        <taxon>Coprinopsis</taxon>
    </lineage>
</organism>
<evidence type="ECO:0000313" key="4">
    <source>
        <dbReference type="Proteomes" id="UP000001861"/>
    </source>
</evidence>
<dbReference type="AlphaFoldDB" id="A8NX36"/>
<name>A8NX36_COPC7</name>
<feature type="compositionally biased region" description="Low complexity" evidence="2">
    <location>
        <begin position="255"/>
        <end position="266"/>
    </location>
</feature>
<feature type="compositionally biased region" description="Polar residues" evidence="2">
    <location>
        <begin position="32"/>
        <end position="42"/>
    </location>
</feature>
<gene>
    <name evidence="3" type="ORF">CC1G_00192</name>
</gene>
<feature type="compositionally biased region" description="Pro residues" evidence="2">
    <location>
        <begin position="344"/>
        <end position="353"/>
    </location>
</feature>
<dbReference type="eggNOG" id="ENOG502T2GZ">
    <property type="taxonomic scope" value="Eukaryota"/>
</dbReference>
<dbReference type="GeneID" id="6013612"/>
<evidence type="ECO:0000256" key="2">
    <source>
        <dbReference type="SAM" id="MobiDB-lite"/>
    </source>
</evidence>
<feature type="compositionally biased region" description="Polar residues" evidence="2">
    <location>
        <begin position="506"/>
        <end position="538"/>
    </location>
</feature>
<evidence type="ECO:0000313" key="3">
    <source>
        <dbReference type="EMBL" id="EAU84673.1"/>
    </source>
</evidence>
<evidence type="ECO:0000256" key="1">
    <source>
        <dbReference type="SAM" id="Coils"/>
    </source>
</evidence>
<feature type="compositionally biased region" description="Low complexity" evidence="2">
    <location>
        <begin position="447"/>
        <end position="459"/>
    </location>
</feature>
<keyword evidence="1" id="KW-0175">Coiled coil</keyword>
<proteinExistence type="predicted"/>
<feature type="region of interest" description="Disordered" evidence="2">
    <location>
        <begin position="337"/>
        <end position="580"/>
    </location>
</feature>
<dbReference type="KEGG" id="cci:CC1G_00192"/>
<accession>A8NX36</accession>
<dbReference type="InParanoid" id="A8NX36"/>
<dbReference type="OMA" id="CLEANFD"/>
<dbReference type="RefSeq" id="XP_001837056.1">
    <property type="nucleotide sequence ID" value="XM_001837004.2"/>
</dbReference>
<feature type="region of interest" description="Disordered" evidence="2">
    <location>
        <begin position="245"/>
        <end position="282"/>
    </location>
</feature>
<feature type="compositionally biased region" description="Polar residues" evidence="2">
    <location>
        <begin position="367"/>
        <end position="390"/>
    </location>
</feature>
<sequence length="654" mass="70418">MSSGTSTVQVVPQIQQRATIQKPAFGPPPVTTQPQSDNSQHPGANDPTRSKVIEILSNTANGCLAELGYDPREIQKLRDQNRQWQDENVKLYEDNSRLTRALAEMREQLRQVSNPSADTVRALQTQVRTLVSEKDFLSQKMSAMEQQQPGQVTYTRLYEEYDKLLKGYQALHAQYKDLQLRFSTVQLHLQSCPLYKQQSRAAQAQVWRATASSNPGSHPSTPVQSSVNVVSGINQSHRLLQQLPGHQQNAPPQAGPSSSRPTTSSGQFVPQTQHVRSNSLSGAKAWQNAVVTGGNPLQSTPSPMPIPSPTTATMNAAYVQPQPASIAASQIHNGSMMAGFRAGPWPPAPPSRPPSSHSAPTPKSAPPAQTTFQPIVPQPMNSPAASTGTMFTPGFWSPFAPQTRPLQQAPQLKQTPPTLDRSSSPDPTIQTENNQALAVTPVVSPPGAANTSGTSNTATVTQAQSINDETSSTTIENVDSAKRPLSEVVSEDEKASEDVKKARLSVESTLNAGYVTESTPTPAPQGSQPVQASQTEPLQSVPPVAASTPIQPLIADDQPKGETRSDAQQQDGAGDDDEEEVLVGPDGLRLVSDCLSDLFEDVSGGRICILCRARYTSGAIPHPPQAFVNASEDDLVRHCLAEHEDTWNELREVD</sequence>
<feature type="compositionally biased region" description="Polar residues" evidence="2">
    <location>
        <begin position="267"/>
        <end position="281"/>
    </location>
</feature>
<feature type="region of interest" description="Disordered" evidence="2">
    <location>
        <begin position="206"/>
        <end position="225"/>
    </location>
</feature>
<dbReference type="OrthoDB" id="3263403at2759"/>
<feature type="region of interest" description="Disordered" evidence="2">
    <location>
        <begin position="1"/>
        <end position="48"/>
    </location>
</feature>
<protein>
    <submittedName>
        <fullName evidence="3">Uncharacterized protein</fullName>
    </submittedName>
</protein>
<reference evidence="3 4" key="1">
    <citation type="journal article" date="2010" name="Proc. Natl. Acad. Sci. U.S.A.">
        <title>Insights into evolution of multicellular fungi from the assembled chromosomes of the mushroom Coprinopsis cinerea (Coprinus cinereus).</title>
        <authorList>
            <person name="Stajich J.E."/>
            <person name="Wilke S.K."/>
            <person name="Ahren D."/>
            <person name="Au C.H."/>
            <person name="Birren B.W."/>
            <person name="Borodovsky M."/>
            <person name="Burns C."/>
            <person name="Canback B."/>
            <person name="Casselton L.A."/>
            <person name="Cheng C.K."/>
            <person name="Deng J."/>
            <person name="Dietrich F.S."/>
            <person name="Fargo D.C."/>
            <person name="Farman M.L."/>
            <person name="Gathman A.C."/>
            <person name="Goldberg J."/>
            <person name="Guigo R."/>
            <person name="Hoegger P.J."/>
            <person name="Hooker J.B."/>
            <person name="Huggins A."/>
            <person name="James T.Y."/>
            <person name="Kamada T."/>
            <person name="Kilaru S."/>
            <person name="Kodira C."/>
            <person name="Kues U."/>
            <person name="Kupfer D."/>
            <person name="Kwan H.S."/>
            <person name="Lomsadze A."/>
            <person name="Li W."/>
            <person name="Lilly W.W."/>
            <person name="Ma L.J."/>
            <person name="Mackey A.J."/>
            <person name="Manning G."/>
            <person name="Martin F."/>
            <person name="Muraguchi H."/>
            <person name="Natvig D.O."/>
            <person name="Palmerini H."/>
            <person name="Ramesh M.A."/>
            <person name="Rehmeyer C.J."/>
            <person name="Roe B.A."/>
            <person name="Shenoy N."/>
            <person name="Stanke M."/>
            <person name="Ter-Hovhannisyan V."/>
            <person name="Tunlid A."/>
            <person name="Velagapudi R."/>
            <person name="Vision T.J."/>
            <person name="Zeng Q."/>
            <person name="Zolan M.E."/>
            <person name="Pukkila P.J."/>
        </authorList>
    </citation>
    <scope>NUCLEOTIDE SEQUENCE [LARGE SCALE GENOMIC DNA]</scope>
    <source>
        <strain evidence="4">Okayama-7 / 130 / ATCC MYA-4618 / FGSC 9003</strain>
    </source>
</reference>
<dbReference type="VEuPathDB" id="FungiDB:CC1G_00192"/>
<feature type="coiled-coil region" evidence="1">
    <location>
        <begin position="74"/>
        <end position="147"/>
    </location>
</feature>
<feature type="compositionally biased region" description="Polar residues" evidence="2">
    <location>
        <begin position="460"/>
        <end position="477"/>
    </location>
</feature>
<dbReference type="EMBL" id="AACS02000005">
    <property type="protein sequence ID" value="EAU84673.1"/>
    <property type="molecule type" value="Genomic_DNA"/>
</dbReference>
<keyword evidence="4" id="KW-1185">Reference proteome</keyword>
<feature type="compositionally biased region" description="Polar residues" evidence="2">
    <location>
        <begin position="210"/>
        <end position="225"/>
    </location>
</feature>
<feature type="compositionally biased region" description="Basic and acidic residues" evidence="2">
    <location>
        <begin position="479"/>
        <end position="501"/>
    </location>
</feature>
<dbReference type="Proteomes" id="UP000001861">
    <property type="component" value="Unassembled WGS sequence"/>
</dbReference>
<feature type="compositionally biased region" description="Polar residues" evidence="2">
    <location>
        <begin position="404"/>
        <end position="437"/>
    </location>
</feature>
<comment type="caution">
    <text evidence="3">The sequence shown here is derived from an EMBL/GenBank/DDBJ whole genome shotgun (WGS) entry which is preliminary data.</text>
</comment>